<gene>
    <name evidence="5" type="primary">PRUNE1</name>
</gene>
<dbReference type="Gene3D" id="3.10.310.20">
    <property type="entry name" value="DHHA2 domain"/>
    <property type="match status" value="1"/>
</dbReference>
<dbReference type="InterPro" id="IPR004097">
    <property type="entry name" value="DHHA2"/>
</dbReference>
<keyword evidence="4" id="KW-1185">Reference proteome</keyword>
<dbReference type="PANTHER" id="PTHR12112">
    <property type="entry name" value="BNIP - RELATED"/>
    <property type="match status" value="1"/>
</dbReference>
<dbReference type="Proteomes" id="UP001652642">
    <property type="component" value="Chromosome 15"/>
</dbReference>
<dbReference type="GeneID" id="110081431"/>
<feature type="domain" description="DHHA2" evidence="3">
    <location>
        <begin position="256"/>
        <end position="400"/>
    </location>
</feature>
<evidence type="ECO:0000313" key="4">
    <source>
        <dbReference type="Proteomes" id="UP001652642"/>
    </source>
</evidence>
<evidence type="ECO:0000313" key="5">
    <source>
        <dbReference type="RefSeq" id="XP_020653774.2"/>
    </source>
</evidence>
<dbReference type="RefSeq" id="XP_020653774.2">
    <property type="nucleotide sequence ID" value="XM_020798115.2"/>
</dbReference>
<dbReference type="InterPro" id="IPR038763">
    <property type="entry name" value="DHH_sf"/>
</dbReference>
<dbReference type="InterPro" id="IPR038222">
    <property type="entry name" value="DHHA2_dom_sf"/>
</dbReference>
<feature type="region of interest" description="Disordered" evidence="2">
    <location>
        <begin position="354"/>
        <end position="377"/>
    </location>
</feature>
<dbReference type="OrthoDB" id="374045at2759"/>
<dbReference type="GO" id="GO:0004309">
    <property type="term" value="F:exopolyphosphatase activity"/>
    <property type="evidence" value="ECO:0007669"/>
    <property type="project" value="TreeGrafter"/>
</dbReference>
<dbReference type="GO" id="GO:0005737">
    <property type="term" value="C:cytoplasm"/>
    <property type="evidence" value="ECO:0007669"/>
    <property type="project" value="InterPro"/>
</dbReference>
<dbReference type="CTD" id="58497"/>
<dbReference type="AlphaFoldDB" id="A0A6J0U664"/>
<evidence type="ECO:0000256" key="1">
    <source>
        <dbReference type="ARBA" id="ARBA00010331"/>
    </source>
</evidence>
<evidence type="ECO:0000259" key="3">
    <source>
        <dbReference type="SMART" id="SM01131"/>
    </source>
</evidence>
<feature type="region of interest" description="Disordered" evidence="2">
    <location>
        <begin position="410"/>
        <end position="477"/>
    </location>
</feature>
<dbReference type="PANTHER" id="PTHR12112:SF47">
    <property type="entry name" value="EXOPOLYPHOSPHATASE PRUNE1"/>
    <property type="match status" value="1"/>
</dbReference>
<dbReference type="InParanoid" id="A0A6J0U664"/>
<dbReference type="SUPFAM" id="SSF64182">
    <property type="entry name" value="DHH phosphoesterases"/>
    <property type="match status" value="1"/>
</dbReference>
<sequence length="509" mass="55806">MESFLGGCGAALQVTKNILFCLRNPRCPPPLKMRLLPPSVLLATPASLGEHLRTNQKVHVVLGNEACDLDSMVSALALACFFAKTSREAKAAFIPVLNIPRLDFPLRTESTFLLKEQQIPESSLVFRDEIDLHALHQAGLLSLTLVDHHVLPSRDRALEEAVTEVIDHRPLELQRGPSCPVTAELVGSCATLVTERILQHPTQVLDRQTAALLHGTIVLDCVNMAPEAGKVTPKDTHYVSLLESKFPDLPSRSTIFEALQKAKFDVSGLTTDQMLRKDLKTLSGKEATIAISAIYVSLQAFLSRPGLEQELHTFCRRRGFAALLAMTISFKERNMPFRQLAVYSPHAELQAAVSQALERSSDPSLDLSPRESPSPAIRAYDQGNAVASRKKVLPVVQAFLSVWDRGGLASTDMQPEATDRDRKMRADPSGAAGRDPELGRDPKDPAKSHHLGDDLVDDDAPLPPTPMNSLVDECPLDRGLPKLSAEAVFERFNRIAVVRSSTDESPEKK</sequence>
<dbReference type="SMART" id="SM01131">
    <property type="entry name" value="DHHA2"/>
    <property type="match status" value="1"/>
</dbReference>
<dbReference type="Pfam" id="PF02833">
    <property type="entry name" value="DHHA2"/>
    <property type="match status" value="1"/>
</dbReference>
<dbReference type="Gene3D" id="3.90.1640.10">
    <property type="entry name" value="inorganic pyrophosphatase (n-terminal core)"/>
    <property type="match status" value="1"/>
</dbReference>
<dbReference type="KEGG" id="pvt:110081431"/>
<feature type="compositionally biased region" description="Basic and acidic residues" evidence="2">
    <location>
        <begin position="434"/>
        <end position="453"/>
    </location>
</feature>
<feature type="compositionally biased region" description="Basic and acidic residues" evidence="2">
    <location>
        <begin position="417"/>
        <end position="426"/>
    </location>
</feature>
<reference evidence="5" key="1">
    <citation type="submission" date="2025-08" db="UniProtKB">
        <authorList>
            <consortium name="RefSeq"/>
        </authorList>
    </citation>
    <scope>IDENTIFICATION</scope>
</reference>
<name>A0A6J0U664_9SAUR</name>
<evidence type="ECO:0000256" key="2">
    <source>
        <dbReference type="SAM" id="MobiDB-lite"/>
    </source>
</evidence>
<accession>A0A6J0U664</accession>
<proteinExistence type="inferred from homology"/>
<protein>
    <submittedName>
        <fullName evidence="5">Exopolyphosphatase PRUNE1 isoform X1</fullName>
    </submittedName>
</protein>
<comment type="similarity">
    <text evidence="1">Belongs to the PPase class C family. Prune subfamily.</text>
</comment>
<organism evidence="4 5">
    <name type="scientific">Pogona vitticeps</name>
    <name type="common">central bearded dragon</name>
    <dbReference type="NCBI Taxonomy" id="103695"/>
    <lineage>
        <taxon>Eukaryota</taxon>
        <taxon>Metazoa</taxon>
        <taxon>Chordata</taxon>
        <taxon>Craniata</taxon>
        <taxon>Vertebrata</taxon>
        <taxon>Euteleostomi</taxon>
        <taxon>Lepidosauria</taxon>
        <taxon>Squamata</taxon>
        <taxon>Bifurcata</taxon>
        <taxon>Unidentata</taxon>
        <taxon>Episquamata</taxon>
        <taxon>Toxicofera</taxon>
        <taxon>Iguania</taxon>
        <taxon>Acrodonta</taxon>
        <taxon>Agamidae</taxon>
        <taxon>Amphibolurinae</taxon>
        <taxon>Pogona</taxon>
    </lineage>
</organism>